<keyword evidence="2" id="KW-0695">RNA-directed DNA polymerase</keyword>
<dbReference type="Pfam" id="PF00078">
    <property type="entry name" value="RVT_1"/>
    <property type="match status" value="1"/>
</dbReference>
<comment type="caution">
    <text evidence="2">The sequence shown here is derived from an EMBL/GenBank/DDBJ whole genome shotgun (WGS) entry which is preliminary data.</text>
</comment>
<proteinExistence type="predicted"/>
<organism evidence="2 3">
    <name type="scientific">Streptomyces violaceusniger</name>
    <dbReference type="NCBI Taxonomy" id="68280"/>
    <lineage>
        <taxon>Bacteria</taxon>
        <taxon>Bacillati</taxon>
        <taxon>Actinomycetota</taxon>
        <taxon>Actinomycetes</taxon>
        <taxon>Kitasatosporales</taxon>
        <taxon>Streptomycetaceae</taxon>
        <taxon>Streptomyces</taxon>
        <taxon>Streptomyces violaceusniger group</taxon>
    </lineage>
</organism>
<feature type="domain" description="Reverse transcriptase" evidence="1">
    <location>
        <begin position="109"/>
        <end position="356"/>
    </location>
</feature>
<sequence>MAKDGSELSSGRTVMPGDTPVNIGVLLNSPYRAERRVLEIQTKLHHWAKEAPDRQFGDLFNLVADPAFLVLAWNRARENKGARSVGVDGVSVSLIERSALGAEGFLEEVRALLKARTFQPVPVREKTIPKANGKVRRLGIPTIRDRIVQASLKLVLEPILEADFHSSSYGFRPRRRAQDAIEEIRYYARSRYEWVFEGDIAACFDEIDHTALTERLRRRIGDRRVLALVKAFLKAGVLSEEGVNRESYTGTPQGGILSPLLANLALEVLDEHFAAKNRVFKWSNQRVRHRKRGGATYRLIRYADDFVVMVFGRRDQAEALWDEVGDILAPMGLRLHPEKTQVTHIDEGFDFLGFRIRRHQQRGSTRRLIYSYPSDKSLASVKRKVKMVTKQGTHRPAEEVFKRLNQITCGWALYFKHGASSQAFKDLDHFLWWRLNRWLAKQHPRQSMRWIIRHYFRQSRWWPEANGVRIRPTVDAHIERYRYRGSRIPNPWVHRPEPQLSP</sequence>
<gene>
    <name evidence="2" type="ORF">SVIO_109000</name>
</gene>
<accession>A0A4D4LPZ2</accession>
<dbReference type="PROSITE" id="PS50878">
    <property type="entry name" value="RT_POL"/>
    <property type="match status" value="1"/>
</dbReference>
<evidence type="ECO:0000259" key="1">
    <source>
        <dbReference type="PROSITE" id="PS50878"/>
    </source>
</evidence>
<evidence type="ECO:0000313" key="3">
    <source>
        <dbReference type="Proteomes" id="UP000301309"/>
    </source>
</evidence>
<dbReference type="InterPro" id="IPR043502">
    <property type="entry name" value="DNA/RNA_pol_sf"/>
</dbReference>
<reference evidence="2 3" key="1">
    <citation type="journal article" date="2020" name="Int. J. Syst. Evol. Microbiol.">
        <title>Reclassification of Streptomyces castelarensis and Streptomyces sporoclivatus as later heterotypic synonyms of Streptomyces antimycoticus.</title>
        <authorList>
            <person name="Komaki H."/>
            <person name="Tamura T."/>
        </authorList>
    </citation>
    <scope>NUCLEOTIDE SEQUENCE [LARGE SCALE GENOMIC DNA]</scope>
    <source>
        <strain evidence="2 3">NBRC 13459</strain>
    </source>
</reference>
<dbReference type="Proteomes" id="UP000301309">
    <property type="component" value="Unassembled WGS sequence"/>
</dbReference>
<dbReference type="AlphaFoldDB" id="A0A4D4LPZ2"/>
<evidence type="ECO:0000313" key="2">
    <source>
        <dbReference type="EMBL" id="GDY60277.1"/>
    </source>
</evidence>
<dbReference type="EMBL" id="BJHW01000002">
    <property type="protein sequence ID" value="GDY60277.1"/>
    <property type="molecule type" value="Genomic_DNA"/>
</dbReference>
<keyword evidence="2" id="KW-0548">Nucleotidyltransferase</keyword>
<dbReference type="InterPro" id="IPR051083">
    <property type="entry name" value="GrpII_Intron_Splice-Mob/Def"/>
</dbReference>
<name>A0A4D4LPZ2_STRVO</name>
<dbReference type="CDD" id="cd01651">
    <property type="entry name" value="RT_G2_intron"/>
    <property type="match status" value="1"/>
</dbReference>
<dbReference type="NCBIfam" id="TIGR04416">
    <property type="entry name" value="group_II_RT_mat"/>
    <property type="match status" value="1"/>
</dbReference>
<keyword evidence="3" id="KW-1185">Reference proteome</keyword>
<dbReference type="InterPro" id="IPR013597">
    <property type="entry name" value="Mat_intron_G2"/>
</dbReference>
<dbReference type="InterPro" id="IPR000477">
    <property type="entry name" value="RT_dom"/>
</dbReference>
<dbReference type="PANTHER" id="PTHR34047">
    <property type="entry name" value="NUCLEAR INTRON MATURASE 1, MITOCHONDRIAL-RELATED"/>
    <property type="match status" value="1"/>
</dbReference>
<dbReference type="GO" id="GO:0003964">
    <property type="term" value="F:RNA-directed DNA polymerase activity"/>
    <property type="evidence" value="ECO:0007669"/>
    <property type="project" value="UniProtKB-KW"/>
</dbReference>
<dbReference type="PANTHER" id="PTHR34047:SF8">
    <property type="entry name" value="PROTEIN YKFC"/>
    <property type="match status" value="1"/>
</dbReference>
<protein>
    <submittedName>
        <fullName evidence="2">Group II intron reverse transcriptase/maturase</fullName>
    </submittedName>
</protein>
<dbReference type="RefSeq" id="WP_344598893.1">
    <property type="nucleotide sequence ID" value="NZ_BAAASO010000093.1"/>
</dbReference>
<keyword evidence="2" id="KW-0808">Transferase</keyword>
<dbReference type="Pfam" id="PF08388">
    <property type="entry name" value="GIIM"/>
    <property type="match status" value="1"/>
</dbReference>
<dbReference type="SUPFAM" id="SSF56672">
    <property type="entry name" value="DNA/RNA polymerases"/>
    <property type="match status" value="1"/>
</dbReference>
<dbReference type="InterPro" id="IPR030931">
    <property type="entry name" value="Group_II_RT_mat"/>
</dbReference>